<organism evidence="1 2">
    <name type="scientific">Jeotgalibacillus malaysiensis</name>
    <dbReference type="NCBI Taxonomy" id="1508404"/>
    <lineage>
        <taxon>Bacteria</taxon>
        <taxon>Bacillati</taxon>
        <taxon>Bacillota</taxon>
        <taxon>Bacilli</taxon>
        <taxon>Bacillales</taxon>
        <taxon>Caryophanaceae</taxon>
        <taxon>Jeotgalibacillus</taxon>
    </lineage>
</organism>
<dbReference type="BioCyc" id="JESP1508404:G14D9-13027-MONOMER"/>
<dbReference type="HOGENOM" id="CLU_1747179_0_0_9"/>
<evidence type="ECO:0000313" key="1">
    <source>
        <dbReference type="EMBL" id="AJD93061.1"/>
    </source>
</evidence>
<keyword evidence="1" id="KW-0614">Plasmid</keyword>
<evidence type="ECO:0000313" key="2">
    <source>
        <dbReference type="Proteomes" id="UP000031449"/>
    </source>
</evidence>
<proteinExistence type="predicted"/>
<evidence type="ECO:0008006" key="3">
    <source>
        <dbReference type="Google" id="ProtNLM"/>
    </source>
</evidence>
<dbReference type="EMBL" id="CP009417">
    <property type="protein sequence ID" value="AJD93061.1"/>
    <property type="molecule type" value="Genomic_DNA"/>
</dbReference>
<dbReference type="KEGG" id="jeo:JMA_37430"/>
<dbReference type="AlphaFoldDB" id="A0A0B5ASG9"/>
<protein>
    <recommendedName>
        <fullName evidence="3">STAS domain-containing protein</fullName>
    </recommendedName>
</protein>
<reference evidence="1 2" key="1">
    <citation type="submission" date="2014-08" db="EMBL/GenBank/DDBJ databases">
        <title>Complete genome of a marine bacteria Jeotgalibacillus malaysiensis.</title>
        <authorList>
            <person name="Yaakop A.S."/>
            <person name="Chan K.-G."/>
            <person name="Goh K.M."/>
        </authorList>
    </citation>
    <scope>NUCLEOTIDE SEQUENCE [LARGE SCALE GENOMIC DNA]</scope>
    <source>
        <strain evidence="1 2">D5</strain>
        <plasmid evidence="2">Plasmid</plasmid>
    </source>
</reference>
<accession>A0A0B5ASG9</accession>
<geneLocation type="plasmid" evidence="2"/>
<sequence>MVKYPYIIECEKRGLIMSEIGTYSIEVDTYRRLVTIKVRGTFDEAKASEFHADYLKTVYPLETNTYLLILDSQGMDVIDRDMLPKLQVSFALYRKSNFKEICFIILNEQIRQQVLKLIRFSGIADISEVTYILPEELERKIERHVVNRP</sequence>
<dbReference type="Proteomes" id="UP000031449">
    <property type="component" value="Plasmid unnamed"/>
</dbReference>
<gene>
    <name evidence="1" type="ORF">JMA_37430</name>
</gene>
<keyword evidence="2" id="KW-1185">Reference proteome</keyword>
<name>A0A0B5ASG9_9BACL</name>